<geneLocation type="plasmid" evidence="1">
    <name>pSE5369-NR</name>
</geneLocation>
<keyword evidence="1" id="KW-0614">Plasmid</keyword>
<name>A0A7S5YCF7_PSEAI</name>
<proteinExistence type="predicted"/>
<evidence type="ECO:0000313" key="1">
    <source>
        <dbReference type="EMBL" id="QLG05479.1"/>
    </source>
</evidence>
<dbReference type="AlphaFoldDB" id="A0A7S5YCF7"/>
<dbReference type="EMBL" id="MN894889">
    <property type="protein sequence ID" value="QLG05479.1"/>
    <property type="molecule type" value="Genomic_DNA"/>
</dbReference>
<protein>
    <submittedName>
        <fullName evidence="1">Uncharacterized protein</fullName>
    </submittedName>
</protein>
<reference evidence="1" key="1">
    <citation type="submission" date="2019-12" db="EMBL/GenBank/DDBJ databases">
        <title>Compelete sequence of pSE5369-NR.</title>
        <authorList>
            <person name="Zhou D."/>
        </authorList>
    </citation>
    <scope>NUCLEOTIDE SEQUENCE</scope>
    <source>
        <strain evidence="1">SE5369</strain>
        <plasmid evidence="1">pSE5369-NR</plasmid>
    </source>
</reference>
<sequence>MAFCQSGLAQAIYMTPEKHLSTREPDLNLTVEQFNSRRCAGWNC</sequence>
<accession>A0A7S5YCF7</accession>
<organism evidence="1">
    <name type="scientific">Pseudomonas aeruginosa</name>
    <dbReference type="NCBI Taxonomy" id="287"/>
    <lineage>
        <taxon>Bacteria</taxon>
        <taxon>Pseudomonadati</taxon>
        <taxon>Pseudomonadota</taxon>
        <taxon>Gammaproteobacteria</taxon>
        <taxon>Pseudomonadales</taxon>
        <taxon>Pseudomonadaceae</taxon>
        <taxon>Pseudomonas</taxon>
    </lineage>
</organism>